<dbReference type="GO" id="GO:0004867">
    <property type="term" value="F:serine-type endopeptidase inhibitor activity"/>
    <property type="evidence" value="ECO:0007669"/>
    <property type="project" value="UniProtKB-KW"/>
</dbReference>
<proteinExistence type="predicted"/>
<keyword evidence="3" id="KW-0646">Protease inhibitor</keyword>
<keyword evidence="4" id="KW-0722">Serine protease inhibitor</keyword>
<evidence type="ECO:0000256" key="3">
    <source>
        <dbReference type="ARBA" id="ARBA00022690"/>
    </source>
</evidence>
<feature type="non-terminal residue" evidence="7">
    <location>
        <position position="1"/>
    </location>
</feature>
<dbReference type="Proteomes" id="UP000531168">
    <property type="component" value="Unassembled WGS sequence"/>
</dbReference>
<accession>A0A7L0LZB1</accession>
<dbReference type="PANTHER" id="PTHR21312:SF28">
    <property type="entry name" value="OVOINHIBITOR-RELATED"/>
    <property type="match status" value="1"/>
</dbReference>
<keyword evidence="8" id="KW-1185">Reference proteome</keyword>
<evidence type="ECO:0000313" key="8">
    <source>
        <dbReference type="Proteomes" id="UP000531168"/>
    </source>
</evidence>
<dbReference type="GO" id="GO:0005576">
    <property type="term" value="C:extracellular region"/>
    <property type="evidence" value="ECO:0007669"/>
    <property type="project" value="UniProtKB-SubCell"/>
</dbReference>
<dbReference type="PANTHER" id="PTHR21312">
    <property type="entry name" value="SERINE PROTEASE INHIBITOR"/>
    <property type="match status" value="1"/>
</dbReference>
<evidence type="ECO:0000313" key="7">
    <source>
        <dbReference type="EMBL" id="NXK74066.1"/>
    </source>
</evidence>
<gene>
    <name evidence="7" type="primary">Spink1</name>
    <name evidence="7" type="ORF">AMAGUI_R15054</name>
</gene>
<dbReference type="InterPro" id="IPR002350">
    <property type="entry name" value="Kazal_dom"/>
</dbReference>
<dbReference type="PROSITE" id="PS00282">
    <property type="entry name" value="KAZAL_1"/>
    <property type="match status" value="1"/>
</dbReference>
<keyword evidence="2" id="KW-0964">Secreted</keyword>
<dbReference type="SMART" id="SM00280">
    <property type="entry name" value="KAZAL"/>
    <property type="match status" value="1"/>
</dbReference>
<comment type="subcellular location">
    <subcellularLocation>
        <location evidence="1">Secreted</location>
    </subcellularLocation>
</comment>
<dbReference type="EMBL" id="VXAR01002982">
    <property type="protein sequence ID" value="NXK74066.1"/>
    <property type="molecule type" value="Genomic_DNA"/>
</dbReference>
<feature type="domain" description="Kazal-like" evidence="6">
    <location>
        <begin position="15"/>
        <end position="68"/>
    </location>
</feature>
<comment type="caution">
    <text evidence="7">The sequence shown here is derived from an EMBL/GenBank/DDBJ whole genome shotgun (WGS) entry which is preliminary data.</text>
</comment>
<dbReference type="AlphaFoldDB" id="A0A7L0LZB1"/>
<evidence type="ECO:0000259" key="6">
    <source>
        <dbReference type="PROSITE" id="PS51465"/>
    </source>
</evidence>
<sequence length="68" mass="7605">IESMFNTSSITLLCLQAACGNDSLRKGCAKIFDPVCGTDNLLYDNECMLCLRNLQRNTNVRIKNRGMC</sequence>
<name>A0A7L0LZB1_9PSIT</name>
<organism evidence="7 8">
    <name type="scientific">Amazona guildingii</name>
    <dbReference type="NCBI Taxonomy" id="175529"/>
    <lineage>
        <taxon>Eukaryota</taxon>
        <taxon>Metazoa</taxon>
        <taxon>Chordata</taxon>
        <taxon>Craniata</taxon>
        <taxon>Vertebrata</taxon>
        <taxon>Euteleostomi</taxon>
        <taxon>Archelosauria</taxon>
        <taxon>Archosauria</taxon>
        <taxon>Dinosauria</taxon>
        <taxon>Saurischia</taxon>
        <taxon>Theropoda</taxon>
        <taxon>Coelurosauria</taxon>
        <taxon>Aves</taxon>
        <taxon>Neognathae</taxon>
        <taxon>Neoaves</taxon>
        <taxon>Telluraves</taxon>
        <taxon>Australaves</taxon>
        <taxon>Psittaciformes</taxon>
        <taxon>Psittacidae</taxon>
        <taxon>Amazona</taxon>
    </lineage>
</organism>
<evidence type="ECO:0000256" key="2">
    <source>
        <dbReference type="ARBA" id="ARBA00022525"/>
    </source>
</evidence>
<dbReference type="Gene3D" id="3.30.60.30">
    <property type="match status" value="1"/>
</dbReference>
<feature type="non-terminal residue" evidence="7">
    <location>
        <position position="68"/>
    </location>
</feature>
<evidence type="ECO:0000256" key="4">
    <source>
        <dbReference type="ARBA" id="ARBA00022900"/>
    </source>
</evidence>
<dbReference type="InterPro" id="IPR036058">
    <property type="entry name" value="Kazal_dom_sf"/>
</dbReference>
<protein>
    <submittedName>
        <fullName evidence="7">ISK1 inhibitor</fullName>
    </submittedName>
</protein>
<reference evidence="7 8" key="1">
    <citation type="submission" date="2019-09" db="EMBL/GenBank/DDBJ databases">
        <title>Bird 10,000 Genomes (B10K) Project - Family phase.</title>
        <authorList>
            <person name="Zhang G."/>
        </authorList>
    </citation>
    <scope>NUCLEOTIDE SEQUENCE [LARGE SCALE GENOMIC DNA]</scope>
    <source>
        <strain evidence="7">B10K-DU-001-46</strain>
        <tissue evidence="7">Muscle</tissue>
    </source>
</reference>
<evidence type="ECO:0000256" key="5">
    <source>
        <dbReference type="ARBA" id="ARBA00023157"/>
    </source>
</evidence>
<dbReference type="SUPFAM" id="SSF100895">
    <property type="entry name" value="Kazal-type serine protease inhibitors"/>
    <property type="match status" value="1"/>
</dbReference>
<dbReference type="Pfam" id="PF00050">
    <property type="entry name" value="Kazal_1"/>
    <property type="match status" value="1"/>
</dbReference>
<dbReference type="PROSITE" id="PS51465">
    <property type="entry name" value="KAZAL_2"/>
    <property type="match status" value="1"/>
</dbReference>
<evidence type="ECO:0000256" key="1">
    <source>
        <dbReference type="ARBA" id="ARBA00004613"/>
    </source>
</evidence>
<keyword evidence="5" id="KW-1015">Disulfide bond</keyword>